<accession>A0A5D0CP83</accession>
<feature type="chain" id="PRO_5022668355" evidence="3">
    <location>
        <begin position="24"/>
        <end position="261"/>
    </location>
</feature>
<evidence type="ECO:0000256" key="2">
    <source>
        <dbReference type="SAM" id="Phobius"/>
    </source>
</evidence>
<dbReference type="Pfam" id="PF04536">
    <property type="entry name" value="TPM_phosphatase"/>
    <property type="match status" value="1"/>
</dbReference>
<feature type="signal peptide" evidence="3">
    <location>
        <begin position="1"/>
        <end position="23"/>
    </location>
</feature>
<dbReference type="OrthoDB" id="9806054at2"/>
<keyword evidence="3" id="KW-0732">Signal</keyword>
<keyword evidence="2" id="KW-0812">Transmembrane</keyword>
<keyword evidence="2" id="KW-0472">Membrane</keyword>
<name>A0A5D0CP83_9BACL</name>
<evidence type="ECO:0000259" key="4">
    <source>
        <dbReference type="Pfam" id="PF04536"/>
    </source>
</evidence>
<feature type="compositionally biased region" description="Low complexity" evidence="1">
    <location>
        <begin position="250"/>
        <end position="261"/>
    </location>
</feature>
<dbReference type="Proteomes" id="UP000325218">
    <property type="component" value="Unassembled WGS sequence"/>
</dbReference>
<dbReference type="EMBL" id="VSDO01000004">
    <property type="protein sequence ID" value="TYA11746.1"/>
    <property type="molecule type" value="Genomic_DNA"/>
</dbReference>
<dbReference type="AlphaFoldDB" id="A0A5D0CP83"/>
<feature type="region of interest" description="Disordered" evidence="1">
    <location>
        <begin position="228"/>
        <end position="261"/>
    </location>
</feature>
<keyword evidence="2" id="KW-1133">Transmembrane helix</keyword>
<feature type="domain" description="TPM" evidence="4">
    <location>
        <begin position="36"/>
        <end position="159"/>
    </location>
</feature>
<gene>
    <name evidence="5" type="ORF">FRY98_19325</name>
</gene>
<feature type="transmembrane region" description="Helical" evidence="2">
    <location>
        <begin position="176"/>
        <end position="196"/>
    </location>
</feature>
<dbReference type="InterPro" id="IPR007621">
    <property type="entry name" value="TPM_dom"/>
</dbReference>
<comment type="caution">
    <text evidence="5">The sequence shown here is derived from an EMBL/GenBank/DDBJ whole genome shotgun (WGS) entry which is preliminary data.</text>
</comment>
<dbReference type="Gene3D" id="3.10.310.50">
    <property type="match status" value="1"/>
</dbReference>
<evidence type="ECO:0000256" key="3">
    <source>
        <dbReference type="SAM" id="SignalP"/>
    </source>
</evidence>
<sequence length="261" mass="28884">MKSFWLTTALGLMVLWLMVPAAAQQAAASGDASRLIYDDARLLNQADYDELDAMAREYGAKHEIEIIILTTENPENRDVVQLTEDFYDAQGPGYDKAHGDTIMLTMDMRNRDIYLAGFYKGEEYFDDARLDRIREKMTPLLSAGEYRQAFETFIKTVDRYMNYKPGFNPDNILFNLWFQLGAALAIGGIAVGVMAYRSGGRVTVNGGTYEDSGNSGVLQREDRYIRTTVTKRKIEKSSSSSGGGGGTTSGGHSHSGSRGSF</sequence>
<evidence type="ECO:0000313" key="5">
    <source>
        <dbReference type="EMBL" id="TYA11746.1"/>
    </source>
</evidence>
<organism evidence="5 6">
    <name type="scientific">Paenibacillus faecis</name>
    <dbReference type="NCBI Taxonomy" id="862114"/>
    <lineage>
        <taxon>Bacteria</taxon>
        <taxon>Bacillati</taxon>
        <taxon>Bacillota</taxon>
        <taxon>Bacilli</taxon>
        <taxon>Bacillales</taxon>
        <taxon>Paenibacillaceae</taxon>
        <taxon>Paenibacillus</taxon>
    </lineage>
</organism>
<evidence type="ECO:0000256" key="1">
    <source>
        <dbReference type="SAM" id="MobiDB-lite"/>
    </source>
</evidence>
<evidence type="ECO:0000313" key="6">
    <source>
        <dbReference type="Proteomes" id="UP000325218"/>
    </source>
</evidence>
<reference evidence="5 6" key="1">
    <citation type="submission" date="2019-08" db="EMBL/GenBank/DDBJ databases">
        <title>Genome sequencing of Paenibacillus faecis DSM 23593(T).</title>
        <authorList>
            <person name="Kook J.-K."/>
            <person name="Park S.-N."/>
            <person name="Lim Y.K."/>
        </authorList>
    </citation>
    <scope>NUCLEOTIDE SEQUENCE [LARGE SCALE GENOMIC DNA]</scope>
    <source>
        <strain evidence="5 6">DSM 23593</strain>
    </source>
</reference>
<keyword evidence="6" id="KW-1185">Reference proteome</keyword>
<proteinExistence type="predicted"/>
<protein>
    <submittedName>
        <fullName evidence="5">TPM domain-containing protein</fullName>
    </submittedName>
</protein>